<dbReference type="Gene3D" id="1.25.40.10">
    <property type="entry name" value="Tetratricopeptide repeat domain"/>
    <property type="match status" value="1"/>
</dbReference>
<feature type="repeat" description="TPR" evidence="1">
    <location>
        <begin position="282"/>
        <end position="315"/>
    </location>
</feature>
<proteinExistence type="predicted"/>
<dbReference type="Pfam" id="PF13180">
    <property type="entry name" value="PDZ_2"/>
    <property type="match status" value="1"/>
</dbReference>
<organism evidence="4 5">
    <name type="scientific">Candidatus Brocadia carolinensis</name>
    <dbReference type="NCBI Taxonomy" id="1004156"/>
    <lineage>
        <taxon>Bacteria</taxon>
        <taxon>Pseudomonadati</taxon>
        <taxon>Planctomycetota</taxon>
        <taxon>Candidatus Brocadiia</taxon>
        <taxon>Candidatus Brocadiales</taxon>
        <taxon>Candidatus Brocadiaceae</taxon>
        <taxon>Candidatus Brocadia</taxon>
    </lineage>
</organism>
<dbReference type="PROSITE" id="PS51257">
    <property type="entry name" value="PROKAR_LIPOPROTEIN"/>
    <property type="match status" value="1"/>
</dbReference>
<evidence type="ECO:0000313" key="4">
    <source>
        <dbReference type="EMBL" id="OOP57670.1"/>
    </source>
</evidence>
<feature type="region of interest" description="Disordered" evidence="2">
    <location>
        <begin position="254"/>
        <end position="282"/>
    </location>
</feature>
<protein>
    <recommendedName>
        <fullName evidence="3">PDZ domain-containing protein</fullName>
    </recommendedName>
</protein>
<dbReference type="PROSITE" id="PS50005">
    <property type="entry name" value="TPR"/>
    <property type="match status" value="1"/>
</dbReference>
<dbReference type="InterPro" id="IPR036034">
    <property type="entry name" value="PDZ_sf"/>
</dbReference>
<keyword evidence="1" id="KW-0802">TPR repeat</keyword>
<dbReference type="SUPFAM" id="SSF48452">
    <property type="entry name" value="TPR-like"/>
    <property type="match status" value="1"/>
</dbReference>
<accession>A0A1V4AX09</accession>
<dbReference type="InterPro" id="IPR001478">
    <property type="entry name" value="PDZ"/>
</dbReference>
<dbReference type="SUPFAM" id="SSF50156">
    <property type="entry name" value="PDZ domain-like"/>
    <property type="match status" value="1"/>
</dbReference>
<name>A0A1V4AX09_9BACT</name>
<evidence type="ECO:0000256" key="1">
    <source>
        <dbReference type="PROSITE-ProRule" id="PRU00339"/>
    </source>
</evidence>
<evidence type="ECO:0000259" key="3">
    <source>
        <dbReference type="SMART" id="SM00228"/>
    </source>
</evidence>
<dbReference type="InterPro" id="IPR011990">
    <property type="entry name" value="TPR-like_helical_dom_sf"/>
</dbReference>
<dbReference type="Pfam" id="PF13414">
    <property type="entry name" value="TPR_11"/>
    <property type="match status" value="1"/>
</dbReference>
<dbReference type="InterPro" id="IPR019734">
    <property type="entry name" value="TPR_rpt"/>
</dbReference>
<evidence type="ECO:0000313" key="5">
    <source>
        <dbReference type="Proteomes" id="UP000189681"/>
    </source>
</evidence>
<sequence length="350" mass="38769">MNTKKLLSFALAIFVTGCSSSQFLEKISPFKKQEASLEPTKATQSAGAQKEEIFVCAGDIDVTYKKLGEVSLGEYGFSGHDILAAKIEEKGRAVGAQAVINVQYDTGASKTWQGYGELGGTDYGVRYTSWCKGMAITFLESPNPLGLLVSNVTQENKEWFGYKKAQTGVMVVYVQPSSIASTADIRVEDLVMDWNGEKIENRNHLRQLIEKTAGKEAKLSLLRAKEIKMVTLSVPVIQRQQFVSSEPQQSTVAVTKPVSAAETKPVPVAKEPSHDTPSAKTPEVYNEIGDLYLRKGMYDEAIEEYKKAIEVDPNCALAHFNLSIVYDKKGMRNEADQEYATYKRLKPKRK</sequence>
<dbReference type="EMBL" id="AYTS01000020">
    <property type="protein sequence ID" value="OOP57670.1"/>
    <property type="molecule type" value="Genomic_DNA"/>
</dbReference>
<feature type="domain" description="PDZ" evidence="3">
    <location>
        <begin position="143"/>
        <end position="225"/>
    </location>
</feature>
<dbReference type="SMART" id="SM00228">
    <property type="entry name" value="PDZ"/>
    <property type="match status" value="1"/>
</dbReference>
<dbReference type="AlphaFoldDB" id="A0A1V4AX09"/>
<evidence type="ECO:0000256" key="2">
    <source>
        <dbReference type="SAM" id="MobiDB-lite"/>
    </source>
</evidence>
<dbReference type="Proteomes" id="UP000189681">
    <property type="component" value="Unassembled WGS sequence"/>
</dbReference>
<dbReference type="PROSITE" id="PS50293">
    <property type="entry name" value="TPR_REGION"/>
    <property type="match status" value="1"/>
</dbReference>
<dbReference type="Gene3D" id="2.30.42.10">
    <property type="match status" value="1"/>
</dbReference>
<reference evidence="4 5" key="1">
    <citation type="journal article" date="2017" name="Water Res.">
        <title>Discovery and metagenomic analysis of an anammox bacterial enrichment related to Candidatus "Brocadia caroliniensis" in a full-scale glycerol-fed nitritation-denitritation separate centrate treatment process.</title>
        <authorList>
            <person name="Park H."/>
            <person name="Brotto A.C."/>
            <person name="van Loosdrecht M.C."/>
            <person name="Chandran K."/>
        </authorList>
    </citation>
    <scope>NUCLEOTIDE SEQUENCE [LARGE SCALE GENOMIC DNA]</scope>
    <source>
        <strain evidence="4">26THWARD</strain>
    </source>
</reference>
<comment type="caution">
    <text evidence="4">The sequence shown here is derived from an EMBL/GenBank/DDBJ whole genome shotgun (WGS) entry which is preliminary data.</text>
</comment>
<dbReference type="STRING" id="1004156.AYP45_02110"/>
<gene>
    <name evidence="4" type="ORF">AYP45_02110</name>
</gene>
<dbReference type="SMART" id="SM00028">
    <property type="entry name" value="TPR"/>
    <property type="match status" value="2"/>
</dbReference>